<dbReference type="InterPro" id="IPR011993">
    <property type="entry name" value="PH-like_dom_sf"/>
</dbReference>
<dbReference type="InterPro" id="IPR001849">
    <property type="entry name" value="PH_domain"/>
</dbReference>
<reference evidence="2" key="1">
    <citation type="submission" date="2016-01" db="EMBL/GenBank/DDBJ databases">
        <title>Reference transcriptome for the parasite Schistocephalus solidus: insights into the molecular evolution of parasitism.</title>
        <authorList>
            <person name="Hebert F.O."/>
            <person name="Grambauer S."/>
            <person name="Barber I."/>
            <person name="Landry C.R."/>
            <person name="Aubin-Horth N."/>
        </authorList>
    </citation>
    <scope>NUCLEOTIDE SEQUENCE</scope>
</reference>
<dbReference type="SUPFAM" id="SSF103657">
    <property type="entry name" value="BAR/IMD domain-like"/>
    <property type="match status" value="1"/>
</dbReference>
<name>A0A0V0J9S7_SCHSO</name>
<organism evidence="2">
    <name type="scientific">Schistocephalus solidus</name>
    <name type="common">Tapeworm</name>
    <dbReference type="NCBI Taxonomy" id="70667"/>
    <lineage>
        <taxon>Eukaryota</taxon>
        <taxon>Metazoa</taxon>
        <taxon>Spiralia</taxon>
        <taxon>Lophotrochozoa</taxon>
        <taxon>Platyhelminthes</taxon>
        <taxon>Cestoda</taxon>
        <taxon>Eucestoda</taxon>
        <taxon>Diphyllobothriidea</taxon>
        <taxon>Diphyllobothriidae</taxon>
        <taxon>Schistocephalus</taxon>
    </lineage>
</organism>
<dbReference type="Gene3D" id="1.20.1270.60">
    <property type="entry name" value="Arfaptin homology (AH) domain/BAR domain"/>
    <property type="match status" value="1"/>
</dbReference>
<evidence type="ECO:0000259" key="1">
    <source>
        <dbReference type="PROSITE" id="PS50003"/>
    </source>
</evidence>
<dbReference type="GO" id="GO:0023052">
    <property type="term" value="P:signaling"/>
    <property type="evidence" value="ECO:0007669"/>
    <property type="project" value="TreeGrafter"/>
</dbReference>
<dbReference type="AlphaFoldDB" id="A0A0V0J9S7"/>
<sequence>MELLRLPEAMSNAPYSQQLACQFAGEADKINKHLQAFSSACTRVCMAQDALSEAYIQLSEVARMISSQDSMVQAKNSDVEQTGLQFSSFLEELSVLHQRFSDELRSSMFMPPHKLPSQPNLQLTGPNPETLIRFTSTSDTQKNYDSCEHEMEVALKNYMKLSKRCTPKQHDDTVQELSRCRWLFKKAAVIYHARLNAAHFERDLVPLTAFHGFLTSLRLHTERVSQMTTLQSMTDFCETIKIQQDCRQVQATEATADFLNTLSRIESYPLEFFAPEPLLAKTDTTYLRSPNTKLLKKSGYLYLRTRKAFITDWIEVFCFTQGGNLLCQSKSELAASVLVNLNGKGVFTEPVDCDDRRYTFHVVSATEKRTVILQAENSTERDEWIATLSNVIIATNGWSARELTEAAAAEDCPSNHPHQMIANSQLSVDEEANLQTALRLSMSCQVWISQSPPPPVLNILSAMSANRQDTVSESNFDATFPLTFVGALQLAEHLNDPNSLTEASNYIIAQSATQAPRSCIARLTSTAVWLFDGPTGDETGLQQQQLAYFPLAQIASCLTPSKDGRHVVFLISPPHSETDNGLPPGDLPWCLTFESDSPTEISECVLAAQLNRVTSLTAASDLAEKSKLVAIISRSSNFGDVPCSDSPPVRTSERAAQCDPNLGKFSPRAHMAPKPTETAVSGFAALGACFSNLFSFFHCRFVVRFFVLFRPLPFNSYRCFNVFFSPLDSTCQPASFVCESRIPCLLSASCASTSECFQPQRQTVASLQERTV</sequence>
<feature type="domain" description="PH" evidence="1">
    <location>
        <begin position="294"/>
        <end position="393"/>
    </location>
</feature>
<dbReference type="Gene3D" id="2.30.29.30">
    <property type="entry name" value="Pleckstrin-homology domain (PH domain)/Phosphotyrosine-binding domain (PTB)"/>
    <property type="match status" value="1"/>
</dbReference>
<dbReference type="SUPFAM" id="SSF50729">
    <property type="entry name" value="PH domain-like"/>
    <property type="match status" value="1"/>
</dbReference>
<dbReference type="SMART" id="SM00233">
    <property type="entry name" value="PH"/>
    <property type="match status" value="1"/>
</dbReference>
<dbReference type="PANTHER" id="PTHR46415">
    <property type="entry name" value="ADAPTOR PROTEIN, PHOSPHOTYROSINE INTERACTION, PH DOMAIN AND LEUCINE ZIPPER-CONTAINING 2"/>
    <property type="match status" value="1"/>
</dbReference>
<dbReference type="PROSITE" id="PS50003">
    <property type="entry name" value="PH_DOMAIN"/>
    <property type="match status" value="1"/>
</dbReference>
<proteinExistence type="predicted"/>
<dbReference type="Pfam" id="PF00169">
    <property type="entry name" value="PH"/>
    <property type="match status" value="1"/>
</dbReference>
<accession>A0A0V0J9S7</accession>
<dbReference type="InterPro" id="IPR027267">
    <property type="entry name" value="AH/BAR_dom_sf"/>
</dbReference>
<dbReference type="PANTHER" id="PTHR46415:SF2">
    <property type="entry name" value="BETA, PUTATIVE-RELATED"/>
    <property type="match status" value="1"/>
</dbReference>
<evidence type="ECO:0000313" key="2">
    <source>
        <dbReference type="EMBL" id="JAP62387.1"/>
    </source>
</evidence>
<dbReference type="InterPro" id="IPR047181">
    <property type="entry name" value="DP13A/B"/>
</dbReference>
<protein>
    <recommendedName>
        <fullName evidence="1">PH domain-containing protein</fullName>
    </recommendedName>
</protein>
<gene>
    <name evidence="2" type="ORF">TR144090</name>
</gene>
<dbReference type="GO" id="GO:0010008">
    <property type="term" value="C:endosome membrane"/>
    <property type="evidence" value="ECO:0007669"/>
    <property type="project" value="TreeGrafter"/>
</dbReference>
<dbReference type="EMBL" id="GEEE01000838">
    <property type="protein sequence ID" value="JAP62387.1"/>
    <property type="molecule type" value="Transcribed_RNA"/>
</dbReference>